<dbReference type="GO" id="GO:0043548">
    <property type="term" value="F:phosphatidylinositol 3-kinase binding"/>
    <property type="evidence" value="ECO:0007669"/>
    <property type="project" value="TreeGrafter"/>
</dbReference>
<evidence type="ECO:0000256" key="3">
    <source>
        <dbReference type="SAM" id="Coils"/>
    </source>
</evidence>
<keyword evidence="3" id="KW-0175">Coiled coil</keyword>
<dbReference type="OrthoDB" id="20368at2759"/>
<dbReference type="GO" id="GO:0030674">
    <property type="term" value="F:protein-macromolecule adaptor activity"/>
    <property type="evidence" value="ECO:0007669"/>
    <property type="project" value="TreeGrafter"/>
</dbReference>
<feature type="coiled-coil region" evidence="3">
    <location>
        <begin position="118"/>
        <end position="177"/>
    </location>
</feature>
<evidence type="ECO:0000313" key="8">
    <source>
        <dbReference type="RefSeq" id="XP_004625508.1"/>
    </source>
</evidence>
<dbReference type="Proteomes" id="UP000515203">
    <property type="component" value="Unplaced"/>
</dbReference>
<protein>
    <submittedName>
        <fullName evidence="8">Beclin-2-like</fullName>
    </submittedName>
</protein>
<evidence type="ECO:0000259" key="5">
    <source>
        <dbReference type="Pfam" id="PF04111"/>
    </source>
</evidence>
<feature type="compositionally biased region" description="Low complexity" evidence="4">
    <location>
        <begin position="45"/>
        <end position="65"/>
    </location>
</feature>
<dbReference type="Gene3D" id="1.10.418.40">
    <property type="entry name" value="Autophagy protein 6/Beclin 1"/>
    <property type="match status" value="1"/>
</dbReference>
<dbReference type="FunCoup" id="A0A6P3EJC7">
    <property type="interactions" value="2"/>
</dbReference>
<dbReference type="PANTHER" id="PTHR12768">
    <property type="entry name" value="BECLIN 1"/>
    <property type="match status" value="1"/>
</dbReference>
<accession>A0A6P3EJC7</accession>
<comment type="similarity">
    <text evidence="1">Belongs to the beclin family.</text>
</comment>
<dbReference type="InterPro" id="IPR007243">
    <property type="entry name" value="Atg6/Beclin"/>
</dbReference>
<dbReference type="InParanoid" id="A0A6P3EJC7"/>
<reference evidence="8" key="1">
    <citation type="submission" date="2025-08" db="UniProtKB">
        <authorList>
            <consortium name="RefSeq"/>
        </authorList>
    </citation>
    <scope>IDENTIFICATION</scope>
</reference>
<dbReference type="GO" id="GO:0000045">
    <property type="term" value="P:autophagosome assembly"/>
    <property type="evidence" value="ECO:0007669"/>
    <property type="project" value="TreeGrafter"/>
</dbReference>
<evidence type="ECO:0000256" key="4">
    <source>
        <dbReference type="SAM" id="MobiDB-lite"/>
    </source>
</evidence>
<dbReference type="GO" id="GO:0045324">
    <property type="term" value="P:late endosome to vacuole transport"/>
    <property type="evidence" value="ECO:0007669"/>
    <property type="project" value="TreeGrafter"/>
</dbReference>
<dbReference type="GeneID" id="101562518"/>
<dbReference type="Pfam" id="PF04111">
    <property type="entry name" value="APG6"/>
    <property type="match status" value="1"/>
</dbReference>
<dbReference type="GO" id="GO:0000407">
    <property type="term" value="C:phagophore assembly site"/>
    <property type="evidence" value="ECO:0007669"/>
    <property type="project" value="TreeGrafter"/>
</dbReference>
<dbReference type="InterPro" id="IPR038274">
    <property type="entry name" value="Atg6/Beclin_C_sf"/>
</dbReference>
<feature type="domain" description="Atg6/beclin coiled-coil" evidence="6">
    <location>
        <begin position="108"/>
        <end position="234"/>
    </location>
</feature>
<keyword evidence="2" id="KW-0072">Autophagy</keyword>
<dbReference type="Pfam" id="PF17675">
    <property type="entry name" value="APG6_N"/>
    <property type="match status" value="1"/>
</dbReference>
<dbReference type="GO" id="GO:0034271">
    <property type="term" value="C:phosphatidylinositol 3-kinase complex, class III, type I"/>
    <property type="evidence" value="ECO:0007669"/>
    <property type="project" value="TreeGrafter"/>
</dbReference>
<evidence type="ECO:0000256" key="2">
    <source>
        <dbReference type="ARBA" id="ARBA00023006"/>
    </source>
</evidence>
<dbReference type="InterPro" id="IPR040455">
    <property type="entry name" value="Atg6_BARA"/>
</dbReference>
<proteinExistence type="inferred from homology"/>
<organism evidence="7 8">
    <name type="scientific">Octodon degus</name>
    <name type="common">Degu</name>
    <name type="synonym">Sciurus degus</name>
    <dbReference type="NCBI Taxonomy" id="10160"/>
    <lineage>
        <taxon>Eukaryota</taxon>
        <taxon>Metazoa</taxon>
        <taxon>Chordata</taxon>
        <taxon>Craniata</taxon>
        <taxon>Vertebrata</taxon>
        <taxon>Euteleostomi</taxon>
        <taxon>Mammalia</taxon>
        <taxon>Eutheria</taxon>
        <taxon>Euarchontoglires</taxon>
        <taxon>Glires</taxon>
        <taxon>Rodentia</taxon>
        <taxon>Hystricomorpha</taxon>
        <taxon>Octodontidae</taxon>
        <taxon>Octodon</taxon>
    </lineage>
</organism>
<evidence type="ECO:0000313" key="7">
    <source>
        <dbReference type="Proteomes" id="UP000515203"/>
    </source>
</evidence>
<dbReference type="GO" id="GO:0034272">
    <property type="term" value="C:phosphatidylinositol 3-kinase complex, class III, type II"/>
    <property type="evidence" value="ECO:0007669"/>
    <property type="project" value="TreeGrafter"/>
</dbReference>
<evidence type="ECO:0000256" key="1">
    <source>
        <dbReference type="ARBA" id="ARBA00005965"/>
    </source>
</evidence>
<dbReference type="GO" id="GO:0006995">
    <property type="term" value="P:cellular response to nitrogen starvation"/>
    <property type="evidence" value="ECO:0007669"/>
    <property type="project" value="TreeGrafter"/>
</dbReference>
<dbReference type="RefSeq" id="XP_004625508.1">
    <property type="nucleotide sequence ID" value="XM_004625451.1"/>
</dbReference>
<feature type="region of interest" description="Disordered" evidence="4">
    <location>
        <begin position="22"/>
        <end position="67"/>
    </location>
</feature>
<gene>
    <name evidence="8" type="primary">LOC101562518</name>
</gene>
<evidence type="ECO:0000259" key="6">
    <source>
        <dbReference type="Pfam" id="PF17675"/>
    </source>
</evidence>
<dbReference type="GO" id="GO:0000423">
    <property type="term" value="P:mitophagy"/>
    <property type="evidence" value="ECO:0007669"/>
    <property type="project" value="TreeGrafter"/>
</dbReference>
<dbReference type="InterPro" id="IPR041691">
    <property type="entry name" value="Atg6/beclin_CC"/>
</dbReference>
<dbReference type="AlphaFoldDB" id="A0A6P3EJC7"/>
<feature type="domain" description="Atg6 BARA" evidence="5">
    <location>
        <begin position="237"/>
        <end position="415"/>
    </location>
</feature>
<sequence length="421" mass="47003">MSSMRFLCQHCHQPLKSRQTLDTLSLVPGGPGATQEDGGNSKELAASQGAQASASSSPSEPNSSKSQERVKSFTLLGDCISVKTLDSIQKTCAYIFDALSDLEGVDHPLCEECTHCLLEQLDTQLASAQRDCQTYQRCLEFGGPRSGDESSTLEAQLQDLMAEEDRLVQELEHLGRSQAEVAAHLSSAQAKTAELVQQKKQHLKDFRASQWQQQELLDELSSLDNRLMYAQHQIRQLRTTDIFNATFEISEDGPVGVINSFRLGRLPRIPVGWNEINAAWGQAALLLLALSNAVGLQFQRYHLVACGSRSYLKSRIGEGEELPLASDGRQNVFLNNKFDRAMLAFLDCLQQFQQAARRGGLCVPYEVHTKEGFLGDPADPEGYCSVRTHLNTEEQWTTALRRMLSNLKFCMEWVSERYRPK</sequence>
<dbReference type="PANTHER" id="PTHR12768:SF5">
    <property type="entry name" value="BECLIN-2"/>
    <property type="match status" value="1"/>
</dbReference>
<name>A0A6P3EJC7_OCTDE</name>
<keyword evidence="7" id="KW-1185">Reference proteome</keyword>